<gene>
    <name evidence="2" type="ORF">P7K49_025201</name>
</gene>
<evidence type="ECO:0000313" key="2">
    <source>
        <dbReference type="EMBL" id="KAK2096167.1"/>
    </source>
</evidence>
<dbReference type="Proteomes" id="UP001266305">
    <property type="component" value="Unassembled WGS sequence"/>
</dbReference>
<evidence type="ECO:0000256" key="1">
    <source>
        <dbReference type="SAM" id="MobiDB-lite"/>
    </source>
</evidence>
<feature type="region of interest" description="Disordered" evidence="1">
    <location>
        <begin position="55"/>
        <end position="132"/>
    </location>
</feature>
<organism evidence="2 3">
    <name type="scientific">Saguinus oedipus</name>
    <name type="common">Cotton-top tamarin</name>
    <name type="synonym">Oedipomidas oedipus</name>
    <dbReference type="NCBI Taxonomy" id="9490"/>
    <lineage>
        <taxon>Eukaryota</taxon>
        <taxon>Metazoa</taxon>
        <taxon>Chordata</taxon>
        <taxon>Craniata</taxon>
        <taxon>Vertebrata</taxon>
        <taxon>Euteleostomi</taxon>
        <taxon>Mammalia</taxon>
        <taxon>Eutheria</taxon>
        <taxon>Euarchontoglires</taxon>
        <taxon>Primates</taxon>
        <taxon>Haplorrhini</taxon>
        <taxon>Platyrrhini</taxon>
        <taxon>Cebidae</taxon>
        <taxon>Callitrichinae</taxon>
        <taxon>Saguinus</taxon>
    </lineage>
</organism>
<sequence length="132" mass="14434">MTGFGGSKRPGKSDELASFCWKTQRSDQIIGNLCSWPQRTRNWVGLGGVAFRPPRPLVRTRRGPRTLERPDPASQARGRRVAETKSRPRGRCSVFREGSGGRSSCGRWPRVATAPAAASPVTPPRLGRAAPR</sequence>
<name>A0ABQ9UGF0_SAGOE</name>
<protein>
    <submittedName>
        <fullName evidence="2">Uncharacterized protein</fullName>
    </submittedName>
</protein>
<dbReference type="EMBL" id="JASSZA010000012">
    <property type="protein sequence ID" value="KAK2096167.1"/>
    <property type="molecule type" value="Genomic_DNA"/>
</dbReference>
<proteinExistence type="predicted"/>
<feature type="compositionally biased region" description="Low complexity" evidence="1">
    <location>
        <begin position="104"/>
        <end position="120"/>
    </location>
</feature>
<comment type="caution">
    <text evidence="2">The sequence shown here is derived from an EMBL/GenBank/DDBJ whole genome shotgun (WGS) entry which is preliminary data.</text>
</comment>
<feature type="non-terminal residue" evidence="2">
    <location>
        <position position="132"/>
    </location>
</feature>
<accession>A0ABQ9UGF0</accession>
<reference evidence="2 3" key="1">
    <citation type="submission" date="2023-05" db="EMBL/GenBank/DDBJ databases">
        <title>B98-5 Cell Line De Novo Hybrid Assembly: An Optical Mapping Approach.</title>
        <authorList>
            <person name="Kananen K."/>
            <person name="Auerbach J.A."/>
            <person name="Kautto E."/>
            <person name="Blachly J.S."/>
        </authorList>
    </citation>
    <scope>NUCLEOTIDE SEQUENCE [LARGE SCALE GENOMIC DNA]</scope>
    <source>
        <strain evidence="2">B95-8</strain>
        <tissue evidence="2">Cell line</tissue>
    </source>
</reference>
<keyword evidence="3" id="KW-1185">Reference proteome</keyword>
<evidence type="ECO:0000313" key="3">
    <source>
        <dbReference type="Proteomes" id="UP001266305"/>
    </source>
</evidence>